<dbReference type="Gene3D" id="3.10.450.50">
    <property type="match status" value="1"/>
</dbReference>
<organism evidence="1 2">
    <name type="scientific">Thioalbus denitrificans</name>
    <dbReference type="NCBI Taxonomy" id="547122"/>
    <lineage>
        <taxon>Bacteria</taxon>
        <taxon>Pseudomonadati</taxon>
        <taxon>Pseudomonadota</taxon>
        <taxon>Gammaproteobacteria</taxon>
        <taxon>Chromatiales</taxon>
        <taxon>Ectothiorhodospiraceae</taxon>
        <taxon>Thioalbus</taxon>
    </lineage>
</organism>
<dbReference type="EMBL" id="QPJY01000017">
    <property type="protein sequence ID" value="RCX23915.1"/>
    <property type="molecule type" value="Genomic_DNA"/>
</dbReference>
<dbReference type="RefSeq" id="WP_114281277.1">
    <property type="nucleotide sequence ID" value="NZ_QPJY01000017.1"/>
</dbReference>
<gene>
    <name evidence="1" type="ORF">DFQ59_11741</name>
</gene>
<accession>A0A369BS99</accession>
<dbReference type="InterPro" id="IPR032710">
    <property type="entry name" value="NTF2-like_dom_sf"/>
</dbReference>
<dbReference type="SUPFAM" id="SSF54427">
    <property type="entry name" value="NTF2-like"/>
    <property type="match status" value="1"/>
</dbReference>
<dbReference type="OrthoDB" id="5783375at2"/>
<comment type="caution">
    <text evidence="1">The sequence shown here is derived from an EMBL/GenBank/DDBJ whole genome shotgun (WGS) entry which is preliminary data.</text>
</comment>
<reference evidence="1 2" key="1">
    <citation type="submission" date="2018-07" db="EMBL/GenBank/DDBJ databases">
        <title>Genomic Encyclopedia of Type Strains, Phase IV (KMG-IV): sequencing the most valuable type-strain genomes for metagenomic binning, comparative biology and taxonomic classification.</title>
        <authorList>
            <person name="Goeker M."/>
        </authorList>
    </citation>
    <scope>NUCLEOTIDE SEQUENCE [LARGE SCALE GENOMIC DNA]</scope>
    <source>
        <strain evidence="1 2">DSM 26407</strain>
    </source>
</reference>
<dbReference type="GO" id="GO:0016853">
    <property type="term" value="F:isomerase activity"/>
    <property type="evidence" value="ECO:0007669"/>
    <property type="project" value="UniProtKB-KW"/>
</dbReference>
<keyword evidence="2" id="KW-1185">Reference proteome</keyword>
<dbReference type="Proteomes" id="UP000252707">
    <property type="component" value="Unassembled WGS sequence"/>
</dbReference>
<evidence type="ECO:0000313" key="1">
    <source>
        <dbReference type="EMBL" id="RCX23915.1"/>
    </source>
</evidence>
<keyword evidence="1" id="KW-0413">Isomerase</keyword>
<evidence type="ECO:0000313" key="2">
    <source>
        <dbReference type="Proteomes" id="UP000252707"/>
    </source>
</evidence>
<dbReference type="AlphaFoldDB" id="A0A369BS99"/>
<sequence>MDSDSSIAAQFLDEFAASVNAKDFAAHMALISEQVSIKGLPGFDAIGYEEWARQCKHEFDEGILDHVDYSGLVLREHDAGRIVFATVETVRASDASVNTMGLEMEIAREEDGHWRMIRQRLLEEEEIGTLQLVAE</sequence>
<protein>
    <submittedName>
        <fullName evidence="1">Ketosteroid isomerase-like protein</fullName>
    </submittedName>
</protein>
<name>A0A369BS99_9GAMM</name>
<proteinExistence type="predicted"/>